<name>A0ABQ2RS36_9DEIO</name>
<dbReference type="Proteomes" id="UP000634308">
    <property type="component" value="Unassembled WGS sequence"/>
</dbReference>
<sequence>MAHPDLTGPGAPEGADLSSLRALVPRAAAQAFADGDDRLTATLLQRARDACEPGTLAWAVLERLLGLAFIHVQREVEGTFALERADALLDELCGAQGSSQGSQVRPDLEWLDLEWLDLDESGGNGAEGARAVPGVPGRGT</sequence>
<reference evidence="3" key="1">
    <citation type="journal article" date="2019" name="Int. J. Syst. Evol. Microbiol.">
        <title>The Global Catalogue of Microorganisms (GCM) 10K type strain sequencing project: providing services to taxonomists for standard genome sequencing and annotation.</title>
        <authorList>
            <consortium name="The Broad Institute Genomics Platform"/>
            <consortium name="The Broad Institute Genome Sequencing Center for Infectious Disease"/>
            <person name="Wu L."/>
            <person name="Ma J."/>
        </authorList>
    </citation>
    <scope>NUCLEOTIDE SEQUENCE [LARGE SCALE GENOMIC DNA]</scope>
    <source>
        <strain evidence="3">JCM 31404</strain>
    </source>
</reference>
<dbReference type="EMBL" id="BMQM01000016">
    <property type="protein sequence ID" value="GGR61624.1"/>
    <property type="molecule type" value="Genomic_DNA"/>
</dbReference>
<comment type="caution">
    <text evidence="2">The sequence shown here is derived from an EMBL/GenBank/DDBJ whole genome shotgun (WGS) entry which is preliminary data.</text>
</comment>
<protein>
    <submittedName>
        <fullName evidence="2">Uncharacterized protein</fullName>
    </submittedName>
</protein>
<dbReference type="RefSeq" id="WP_229777895.1">
    <property type="nucleotide sequence ID" value="NZ_BMQM01000016.1"/>
</dbReference>
<evidence type="ECO:0000313" key="2">
    <source>
        <dbReference type="EMBL" id="GGR61624.1"/>
    </source>
</evidence>
<feature type="region of interest" description="Disordered" evidence="1">
    <location>
        <begin position="121"/>
        <end position="140"/>
    </location>
</feature>
<proteinExistence type="predicted"/>
<evidence type="ECO:0000313" key="3">
    <source>
        <dbReference type="Proteomes" id="UP000634308"/>
    </source>
</evidence>
<accession>A0ABQ2RS36</accession>
<evidence type="ECO:0000256" key="1">
    <source>
        <dbReference type="SAM" id="MobiDB-lite"/>
    </source>
</evidence>
<organism evidence="2 3">
    <name type="scientific">Deinococcus seoulensis</name>
    <dbReference type="NCBI Taxonomy" id="1837379"/>
    <lineage>
        <taxon>Bacteria</taxon>
        <taxon>Thermotogati</taxon>
        <taxon>Deinococcota</taxon>
        <taxon>Deinococci</taxon>
        <taxon>Deinococcales</taxon>
        <taxon>Deinococcaceae</taxon>
        <taxon>Deinococcus</taxon>
    </lineage>
</organism>
<gene>
    <name evidence="2" type="ORF">GCM10008959_24420</name>
</gene>
<keyword evidence="3" id="KW-1185">Reference proteome</keyword>